<proteinExistence type="predicted"/>
<name>A0A0E9UGV5_ANGAN</name>
<dbReference type="AlphaFoldDB" id="A0A0E9UGV5"/>
<evidence type="ECO:0000313" key="1">
    <source>
        <dbReference type="EMBL" id="JAH65114.1"/>
    </source>
</evidence>
<reference evidence="1" key="1">
    <citation type="submission" date="2014-11" db="EMBL/GenBank/DDBJ databases">
        <authorList>
            <person name="Amaro Gonzalez C."/>
        </authorList>
    </citation>
    <scope>NUCLEOTIDE SEQUENCE</scope>
</reference>
<reference evidence="1" key="2">
    <citation type="journal article" date="2015" name="Fish Shellfish Immunol.">
        <title>Early steps in the European eel (Anguilla anguilla)-Vibrio vulnificus interaction in the gills: Role of the RtxA13 toxin.</title>
        <authorList>
            <person name="Callol A."/>
            <person name="Pajuelo D."/>
            <person name="Ebbesson L."/>
            <person name="Teles M."/>
            <person name="MacKenzie S."/>
            <person name="Amaro C."/>
        </authorList>
    </citation>
    <scope>NUCLEOTIDE SEQUENCE</scope>
</reference>
<organism evidence="1">
    <name type="scientific">Anguilla anguilla</name>
    <name type="common">European freshwater eel</name>
    <name type="synonym">Muraena anguilla</name>
    <dbReference type="NCBI Taxonomy" id="7936"/>
    <lineage>
        <taxon>Eukaryota</taxon>
        <taxon>Metazoa</taxon>
        <taxon>Chordata</taxon>
        <taxon>Craniata</taxon>
        <taxon>Vertebrata</taxon>
        <taxon>Euteleostomi</taxon>
        <taxon>Actinopterygii</taxon>
        <taxon>Neopterygii</taxon>
        <taxon>Teleostei</taxon>
        <taxon>Anguilliformes</taxon>
        <taxon>Anguillidae</taxon>
        <taxon>Anguilla</taxon>
    </lineage>
</organism>
<dbReference type="EMBL" id="GBXM01043463">
    <property type="protein sequence ID" value="JAH65114.1"/>
    <property type="molecule type" value="Transcribed_RNA"/>
</dbReference>
<protein>
    <submittedName>
        <fullName evidence="1">Uncharacterized protein</fullName>
    </submittedName>
</protein>
<accession>A0A0E9UGV5</accession>
<sequence>MPVPRRVRNADLYAPGAAVSTISISKFKSSLPTELWPVDVHSGRALENK</sequence>